<dbReference type="OrthoDB" id="9802910at2"/>
<dbReference type="EMBL" id="CP042997">
    <property type="protein sequence ID" value="QEH33789.1"/>
    <property type="molecule type" value="Genomic_DNA"/>
</dbReference>
<keyword evidence="3" id="KW-1185">Reference proteome</keyword>
<dbReference type="RefSeq" id="WP_148593795.1">
    <property type="nucleotide sequence ID" value="NZ_CP042997.1"/>
</dbReference>
<proteinExistence type="predicted"/>
<dbReference type="AlphaFoldDB" id="A0A5B9W0K1"/>
<dbReference type="InterPro" id="IPR018699">
    <property type="entry name" value="DUF2203"/>
</dbReference>
<sequence>MATARPIAEKDRKYFSVEEANRTLPLVKAIVQDIVHQSRLVESLQQRLERVLRERRRPSEDMYSEELEQTQLELETQEEKLRSYVEELKSLGIELKSDEIGLCDFRTLMNGREVYLCWRLGEPEVSFWHELDAGFAGRQSLKSHAGTKLGEGRL</sequence>
<protein>
    <recommendedName>
        <fullName evidence="4">DUF2203 domain-containing protein</fullName>
    </recommendedName>
</protein>
<evidence type="ECO:0000313" key="2">
    <source>
        <dbReference type="EMBL" id="QEH33789.1"/>
    </source>
</evidence>
<name>A0A5B9W0K1_9BACT</name>
<keyword evidence="1" id="KW-0175">Coiled coil</keyword>
<dbReference type="PIRSF" id="PIRSF016498">
    <property type="entry name" value="UCP016498"/>
    <property type="match status" value="1"/>
</dbReference>
<organism evidence="2 3">
    <name type="scientific">Aquisphaera giovannonii</name>
    <dbReference type="NCBI Taxonomy" id="406548"/>
    <lineage>
        <taxon>Bacteria</taxon>
        <taxon>Pseudomonadati</taxon>
        <taxon>Planctomycetota</taxon>
        <taxon>Planctomycetia</taxon>
        <taxon>Isosphaerales</taxon>
        <taxon>Isosphaeraceae</taxon>
        <taxon>Aquisphaera</taxon>
    </lineage>
</organism>
<dbReference type="KEGG" id="agv:OJF2_23180"/>
<dbReference type="Pfam" id="PF09969">
    <property type="entry name" value="DUF2203"/>
    <property type="match status" value="1"/>
</dbReference>
<feature type="coiled-coil region" evidence="1">
    <location>
        <begin position="34"/>
        <end position="94"/>
    </location>
</feature>
<accession>A0A5B9W0K1</accession>
<evidence type="ECO:0000313" key="3">
    <source>
        <dbReference type="Proteomes" id="UP000324233"/>
    </source>
</evidence>
<evidence type="ECO:0008006" key="4">
    <source>
        <dbReference type="Google" id="ProtNLM"/>
    </source>
</evidence>
<gene>
    <name evidence="2" type="ORF">OJF2_23180</name>
</gene>
<evidence type="ECO:0000256" key="1">
    <source>
        <dbReference type="SAM" id="Coils"/>
    </source>
</evidence>
<reference evidence="2 3" key="1">
    <citation type="submission" date="2019-08" db="EMBL/GenBank/DDBJ databases">
        <title>Deep-cultivation of Planctomycetes and their phenomic and genomic characterization uncovers novel biology.</title>
        <authorList>
            <person name="Wiegand S."/>
            <person name="Jogler M."/>
            <person name="Boedeker C."/>
            <person name="Pinto D."/>
            <person name="Vollmers J."/>
            <person name="Rivas-Marin E."/>
            <person name="Kohn T."/>
            <person name="Peeters S.H."/>
            <person name="Heuer A."/>
            <person name="Rast P."/>
            <person name="Oberbeckmann S."/>
            <person name="Bunk B."/>
            <person name="Jeske O."/>
            <person name="Meyerdierks A."/>
            <person name="Storesund J.E."/>
            <person name="Kallscheuer N."/>
            <person name="Luecker S."/>
            <person name="Lage O.M."/>
            <person name="Pohl T."/>
            <person name="Merkel B.J."/>
            <person name="Hornburger P."/>
            <person name="Mueller R.-W."/>
            <person name="Bruemmer F."/>
            <person name="Labrenz M."/>
            <person name="Spormann A.M."/>
            <person name="Op den Camp H."/>
            <person name="Overmann J."/>
            <person name="Amann R."/>
            <person name="Jetten M.S.M."/>
            <person name="Mascher T."/>
            <person name="Medema M.H."/>
            <person name="Devos D.P."/>
            <person name="Kaster A.-K."/>
            <person name="Ovreas L."/>
            <person name="Rohde M."/>
            <person name="Galperin M.Y."/>
            <person name="Jogler C."/>
        </authorList>
    </citation>
    <scope>NUCLEOTIDE SEQUENCE [LARGE SCALE GENOMIC DNA]</scope>
    <source>
        <strain evidence="2 3">OJF2</strain>
    </source>
</reference>
<dbReference type="Proteomes" id="UP000324233">
    <property type="component" value="Chromosome"/>
</dbReference>